<name>A0A561QUX6_9HYPH</name>
<protein>
    <submittedName>
        <fullName evidence="1">Uncharacterized protein</fullName>
    </submittedName>
</protein>
<proteinExistence type="predicted"/>
<gene>
    <name evidence="1" type="ORF">FHW37_10344</name>
</gene>
<dbReference type="Proteomes" id="UP000320653">
    <property type="component" value="Unassembled WGS sequence"/>
</dbReference>
<dbReference type="AlphaFoldDB" id="A0A561QUX6"/>
<organism evidence="1 2">
    <name type="scientific">Neorhizobium alkalisoli</name>
    <dbReference type="NCBI Taxonomy" id="528178"/>
    <lineage>
        <taxon>Bacteria</taxon>
        <taxon>Pseudomonadati</taxon>
        <taxon>Pseudomonadota</taxon>
        <taxon>Alphaproteobacteria</taxon>
        <taxon>Hyphomicrobiales</taxon>
        <taxon>Rhizobiaceae</taxon>
        <taxon>Rhizobium/Agrobacterium group</taxon>
        <taxon>Neorhizobium</taxon>
    </lineage>
</organism>
<reference evidence="1 2" key="1">
    <citation type="submission" date="2019-06" db="EMBL/GenBank/DDBJ databases">
        <title>Sorghum-associated microbial communities from plants grown in Nebraska, USA.</title>
        <authorList>
            <person name="Schachtman D."/>
        </authorList>
    </citation>
    <scope>NUCLEOTIDE SEQUENCE [LARGE SCALE GENOMIC DNA]</scope>
    <source>
        <strain evidence="1 2">1225</strain>
    </source>
</reference>
<accession>A0A561QUX6</accession>
<dbReference type="EMBL" id="VIWP01000003">
    <property type="protein sequence ID" value="TWF54184.1"/>
    <property type="molecule type" value="Genomic_DNA"/>
</dbReference>
<comment type="caution">
    <text evidence="1">The sequence shown here is derived from an EMBL/GenBank/DDBJ whole genome shotgun (WGS) entry which is preliminary data.</text>
</comment>
<sequence length="26" mass="2861">MVGRFAPASEHVAKGFRVHKCAVTDF</sequence>
<keyword evidence="2" id="KW-1185">Reference proteome</keyword>
<evidence type="ECO:0000313" key="2">
    <source>
        <dbReference type="Proteomes" id="UP000320653"/>
    </source>
</evidence>
<evidence type="ECO:0000313" key="1">
    <source>
        <dbReference type="EMBL" id="TWF54184.1"/>
    </source>
</evidence>